<keyword evidence="1" id="KW-0472">Membrane</keyword>
<accession>A0ABY6KZE7</accession>
<proteinExistence type="predicted"/>
<keyword evidence="1" id="KW-0812">Transmembrane</keyword>
<sequence>MNLYHSSRNVLYLGWVYCIVVVVVSNEEPQMSPYTSITAVAMSSIMGVYTVLLLLSCPMKSLRCLHTSLSQQLQCPLSWVASDVSIHLYHSSCNVLYHGYVYCIVVVVVSNEEPQMSPYISITAVAMSSILAGYSVLLLLSCPMKSLRCLHTPLSQQLQCPLSWMSPYIYITAVAMSSIMGVYTVLLLLSCPMKSLRCLNVSLSQQSQYLCLFSNVINYKLLPLSVRPLLREVFASCEVPLDLQAWLFGIGLHPKAMKLTSVAKATIYKYHLGFEIGNTSQHLDLPTLWESTHAVHRWRSLSRGGRYQ</sequence>
<name>A0ABY6KZE7_9ARAC</name>
<protein>
    <submittedName>
        <fullName evidence="2">Uncharacterized protein</fullName>
    </submittedName>
</protein>
<organism evidence="2 3">
    <name type="scientific">Cordylochernes scorpioides</name>
    <dbReference type="NCBI Taxonomy" id="51811"/>
    <lineage>
        <taxon>Eukaryota</taxon>
        <taxon>Metazoa</taxon>
        <taxon>Ecdysozoa</taxon>
        <taxon>Arthropoda</taxon>
        <taxon>Chelicerata</taxon>
        <taxon>Arachnida</taxon>
        <taxon>Pseudoscorpiones</taxon>
        <taxon>Cheliferoidea</taxon>
        <taxon>Chernetidae</taxon>
        <taxon>Cordylochernes</taxon>
    </lineage>
</organism>
<evidence type="ECO:0000256" key="1">
    <source>
        <dbReference type="SAM" id="Phobius"/>
    </source>
</evidence>
<feature type="transmembrane region" description="Helical" evidence="1">
    <location>
        <begin position="119"/>
        <end position="140"/>
    </location>
</feature>
<gene>
    <name evidence="2" type="ORF">LAZ67_11002702</name>
</gene>
<feature type="transmembrane region" description="Helical" evidence="1">
    <location>
        <begin position="168"/>
        <end position="189"/>
    </location>
</feature>
<reference evidence="2 3" key="1">
    <citation type="submission" date="2022-01" db="EMBL/GenBank/DDBJ databases">
        <title>A chromosomal length assembly of Cordylochernes scorpioides.</title>
        <authorList>
            <person name="Zeh D."/>
            <person name="Zeh J."/>
        </authorList>
    </citation>
    <scope>NUCLEOTIDE SEQUENCE [LARGE SCALE GENOMIC DNA]</scope>
    <source>
        <strain evidence="2">IN4F17</strain>
        <tissue evidence="2">Whole Body</tissue>
    </source>
</reference>
<dbReference type="EMBL" id="CP092873">
    <property type="protein sequence ID" value="UYV74261.1"/>
    <property type="molecule type" value="Genomic_DNA"/>
</dbReference>
<feature type="transmembrane region" description="Helical" evidence="1">
    <location>
        <begin position="37"/>
        <end position="55"/>
    </location>
</feature>
<keyword evidence="3" id="KW-1185">Reference proteome</keyword>
<dbReference type="Proteomes" id="UP001235939">
    <property type="component" value="Chromosome 11"/>
</dbReference>
<keyword evidence="1" id="KW-1133">Transmembrane helix</keyword>
<feature type="transmembrane region" description="Helical" evidence="1">
    <location>
        <begin position="9"/>
        <end position="25"/>
    </location>
</feature>
<evidence type="ECO:0000313" key="2">
    <source>
        <dbReference type="EMBL" id="UYV74261.1"/>
    </source>
</evidence>
<evidence type="ECO:0000313" key="3">
    <source>
        <dbReference type="Proteomes" id="UP001235939"/>
    </source>
</evidence>